<dbReference type="Pfam" id="PF06333">
    <property type="entry name" value="Med13_C"/>
    <property type="match status" value="1"/>
</dbReference>
<dbReference type="HOGENOM" id="CLU_000508_0_0_1"/>
<feature type="region of interest" description="Disordered" evidence="10">
    <location>
        <begin position="936"/>
        <end position="1003"/>
    </location>
</feature>
<dbReference type="STRING" id="121224.E0VG70"/>
<dbReference type="GO" id="GO:0003713">
    <property type="term" value="F:transcription coactivator activity"/>
    <property type="evidence" value="ECO:0007669"/>
    <property type="project" value="TreeGrafter"/>
</dbReference>
<evidence type="ECO:0000313" key="13">
    <source>
        <dbReference type="EMBL" id="EEB12376.1"/>
    </source>
</evidence>
<feature type="compositionally biased region" description="Polar residues" evidence="10">
    <location>
        <begin position="704"/>
        <end position="716"/>
    </location>
</feature>
<comment type="similarity">
    <text evidence="2 9">Belongs to the Mediator complex subunit 13 family.</text>
</comment>
<sequence length="2117" mass="232554">MRTDLCGIKWRKLVHGETGFAPEPSEDPILSSFSRCLAADILCVWRRVATAVPPSSDINGGLFDNIALQTAPVKHPPLSLHAAKELWIFWYGEEPDLSGLVSPELLASEGQQGSWETGLNYECRSLLFKALHNLIERCLLSRDCVRLGKFFVQPHEGHEKILGKNTYLSFSFAFFVHGESTVCASVDVREHPPVYSLTRQHLAAAQASTTGTPVILAPNGLAGNLTGVAYKNSDSTASRFLEEWRKFYPIHSKYLGRDPDPGLPPPVVEILVGGVKMKYPSCYVLVTDMDDQGTPVAPTSCLLGKASPGANNNNNNNNNNKKMSSGPASPPCSPCPNKKKPTLVTPSIMASEYHAISSGYHLKSMHNTQPAAVRMPEWVWQDSILNALDPDSEEKASTQLGQWDFTDPTRKATCNCSKCKKNQSWKIGCGGSSSMGNVKTEQKTPRRIPFHRRPDDDGFEGPIVRSTAGSGTPCGPPSYLRGQSMTPNAVPSIHSTGLNDSLPVPSVGSPASAAPSPLPNPHSQPASIPPADPTMPTLSPHPPASNSQPNQPSTPMETHDKSTPAATPDVPNPKSVSSANQAFSPYPNSNSGDNKITNTNENIPLQPVVNNVQPSPSNSFPILKRPILAWKEYENLVIEEEHQPSEYLYDYSTLDAWLNYPVKKFKPDTKESRKRSYLGDLYASHQPNRAPTPPPQTIKIQVKQEPSSVASDTSEPCQVGTPAPGVKRSDPYEFDDDVTAANDEDRKFDGSNGTSKCTSGNLFTSEGLTASYRDLDQIFDNSDDTSSDEPVQVPTPPNSNKPAGFMEENSQTLLVKPPRGSGGATHAGILRPEELCKMFPTPPSMEHNPIASPSGHLSDGQVNEMTDGPIITRFKQEIYPNLGSPQEEPIEDWSYVFRPPLMYKMVGSSKYAPLTNLPSQNLPPITLPSNCVYKPSWLQPQEKPTSTSSQATSSSTTTTTTMTTTTTTNNSTTNTPSRPGSVAHQHVPRTGLSPISPAGHFPPSPMMTNMFKGPGSVGGGVRTPCPPPLYEMPSPATSTASSYLNKNINSVEPAPTPVVARAPEANSLVVNILLSDTGFNIFRDHNFDSCTLCVCNAGPKCVGNIRGADAAFYLQTHHEEDSIRCNCGFSAVVNRRLSHKSGLFYEDELEITGLAEDPNERRKNSLFSYLASMNKENINMDSSVSESLDIIPQNILELLREQFVVIQNSSNSLHRAARLYRNYTNVIPYPTMVNVLEFTDCNDVTVLALEQGRLSMETSSAICKTEDSLMRHSKVPCLPSVHRWPYLRARGPQCNQDIVRVMKNLQPILQEAIQKKCTTRLWEAPYTVSGPLTWRQFHRLAGRGTDDRCEPQPIPSLLVGYEKDWLSLSPYALHFWDKLLLEPYSYSRDVAYIVVTPENDFILQKVRTFFKELSSTYEVCRLGRHSPITKVLRDGILRVGKAAATKLSKEPVDEWFTNLGDNSICNLLKLYAQACKYHLAPHLSQVTMDKTLLDPPEGITKVEKPTPPPTSTDSTINVVPERAPSTPISDIETENPTIGSSCQGPIDYGHDEDDSDPPTVVIYLVEPFTLGSDNVDLQRLSLLALLRCYSAVLSSVPESVRSNISVQIISLESIFELGKARESTRLNDHMRSLALSVFSQCRRLLVHTSNVKSLTGFGSAALADLFLKNKDEKNRAPYRLYSPPYILAPHKERVESNESFGKSNPQHCSVLYVSYCLSEDQRMLLTVATDDTGSIFESQTINIEIPNRSRRKKASARRVGLQKLMDFILGIISQSVQPWRLVVGRIGRIGHGELKGWSWLLSRKALLKASKHLREICNQCSLLSPTDVPCILSACLVSLEPDSALRLMPDQFTPDERFSQTSVNCQLSTPHDVTCTHILVFPTSATSQSSQTAFNEQHINGPDLGDDDIFSALNEDDVEDINGIQDLNDIFSTWPDACPGGVQSPTGSPRRNDSMSQQGSPSCNMEGNMDQQGSFPCNVPSRNGGGSDGQEEVGTLLQQPLALGYFVSTAPTGPMPSWFWASCPHLENVCPAFLKNALHMHSPSIQQSSDELLQQQSAVTDHPLDSQFTTDVLRYVLEGYNALSWLALDSNTHDRLSCLPVHVQVLMQLYHMTATLV</sequence>
<keyword evidence="7 9" id="KW-0804">Transcription</keyword>
<keyword evidence="8 9" id="KW-0539">Nucleus</keyword>
<dbReference type="eggNOG" id="KOG3600">
    <property type="taxonomic scope" value="Eukaryota"/>
</dbReference>
<dbReference type="OMA" id="WWGEDPS"/>
<dbReference type="GO" id="GO:0016592">
    <property type="term" value="C:mediator complex"/>
    <property type="evidence" value="ECO:0007669"/>
    <property type="project" value="InterPro"/>
</dbReference>
<feature type="region of interest" description="Disordered" evidence="10">
    <location>
        <begin position="778"/>
        <end position="805"/>
    </location>
</feature>
<evidence type="ECO:0000313" key="15">
    <source>
        <dbReference type="Proteomes" id="UP000009046"/>
    </source>
</evidence>
<dbReference type="InterPro" id="IPR041285">
    <property type="entry name" value="MID_MedPIWI"/>
</dbReference>
<dbReference type="EMBL" id="AAZO01002028">
    <property type="status" value="NOT_ANNOTATED_CDS"/>
    <property type="molecule type" value="Genomic_DNA"/>
</dbReference>
<dbReference type="FunCoup" id="E0VG70">
    <property type="interactions" value="1579"/>
</dbReference>
<feature type="region of interest" description="Disordered" evidence="10">
    <location>
        <begin position="1938"/>
        <end position="1971"/>
    </location>
</feature>
<feature type="region of interest" description="Disordered" evidence="10">
    <location>
        <begin position="435"/>
        <end position="601"/>
    </location>
</feature>
<keyword evidence="13" id="KW-0675">Receptor</keyword>
<reference evidence="13" key="1">
    <citation type="submission" date="2007-04" db="EMBL/GenBank/DDBJ databases">
        <title>Annotation of Pediculus humanus corporis strain USDA.</title>
        <authorList>
            <person name="Kirkness E."/>
            <person name="Hannick L."/>
            <person name="Hass B."/>
            <person name="Bruggner R."/>
            <person name="Lawson D."/>
            <person name="Bidwell S."/>
            <person name="Joardar V."/>
            <person name="Caler E."/>
            <person name="Walenz B."/>
            <person name="Inman J."/>
            <person name="Schobel S."/>
            <person name="Galinsky K."/>
            <person name="Amedeo P."/>
            <person name="Strausberg R."/>
        </authorList>
    </citation>
    <scope>NUCLEOTIDE SEQUENCE</scope>
    <source>
        <strain evidence="13">USDA</strain>
    </source>
</reference>
<gene>
    <name evidence="14" type="primary">8236769</name>
    <name evidence="13" type="ORF">Phum_PHUM174820</name>
</gene>
<feature type="compositionally biased region" description="Low complexity" evidence="10">
    <location>
        <begin position="501"/>
        <end position="515"/>
    </location>
</feature>
<organism>
    <name type="scientific">Pediculus humanus subsp. corporis</name>
    <name type="common">Body louse</name>
    <dbReference type="NCBI Taxonomy" id="121224"/>
    <lineage>
        <taxon>Eukaryota</taxon>
        <taxon>Metazoa</taxon>
        <taxon>Ecdysozoa</taxon>
        <taxon>Arthropoda</taxon>
        <taxon>Hexapoda</taxon>
        <taxon>Insecta</taxon>
        <taxon>Pterygota</taxon>
        <taxon>Neoptera</taxon>
        <taxon>Paraneoptera</taxon>
        <taxon>Psocodea</taxon>
        <taxon>Troctomorpha</taxon>
        <taxon>Phthiraptera</taxon>
        <taxon>Anoplura</taxon>
        <taxon>Pediculidae</taxon>
        <taxon>Pediculus</taxon>
    </lineage>
</organism>
<dbReference type="GO" id="GO:0045944">
    <property type="term" value="P:positive regulation of transcription by RNA polymerase II"/>
    <property type="evidence" value="ECO:0007669"/>
    <property type="project" value="TreeGrafter"/>
</dbReference>
<evidence type="ECO:0000313" key="14">
    <source>
        <dbReference type="EnsemblMetazoa" id="PHUM174820-PA"/>
    </source>
</evidence>
<dbReference type="KEGG" id="phu:Phum_PHUM174820"/>
<feature type="compositionally biased region" description="Low complexity" evidence="10">
    <location>
        <begin position="544"/>
        <end position="555"/>
    </location>
</feature>
<keyword evidence="6 9" id="KW-0010">Activator</keyword>
<evidence type="ECO:0000256" key="9">
    <source>
        <dbReference type="RuleBase" id="RU364134"/>
    </source>
</evidence>
<evidence type="ECO:0000256" key="6">
    <source>
        <dbReference type="ARBA" id="ARBA00023159"/>
    </source>
</evidence>
<dbReference type="EMBL" id="AAZO01002026">
    <property type="status" value="NOT_ANNOTATED_CDS"/>
    <property type="molecule type" value="Genomic_DNA"/>
</dbReference>
<comment type="subunit">
    <text evidence="9">Component of the Mediator complex.</text>
</comment>
<evidence type="ECO:0000256" key="7">
    <source>
        <dbReference type="ARBA" id="ARBA00023163"/>
    </source>
</evidence>
<feature type="region of interest" description="Disordered" evidence="10">
    <location>
        <begin position="306"/>
        <end position="337"/>
    </location>
</feature>
<dbReference type="InParanoid" id="E0VG70"/>
<feature type="compositionally biased region" description="Polar residues" evidence="10">
    <location>
        <begin position="1943"/>
        <end position="1971"/>
    </location>
</feature>
<dbReference type="EMBL" id="AAZO01002027">
    <property type="status" value="NOT_ANNOTATED_CDS"/>
    <property type="molecule type" value="Genomic_DNA"/>
</dbReference>
<feature type="domain" description="Mediator complex subunit Med13 C-terminal" evidence="11">
    <location>
        <begin position="1681"/>
        <end position="2106"/>
    </location>
</feature>
<evidence type="ECO:0000256" key="2">
    <source>
        <dbReference type="ARBA" id="ARBA00009354"/>
    </source>
</evidence>
<feature type="region of interest" description="Disordered" evidence="10">
    <location>
        <begin position="1500"/>
        <end position="1536"/>
    </location>
</feature>
<feature type="compositionally biased region" description="Polar residues" evidence="10">
    <location>
        <begin position="574"/>
        <end position="601"/>
    </location>
</feature>
<dbReference type="EnsemblMetazoa" id="PHUM174820-RA">
    <property type="protein sequence ID" value="PHUM174820-PA"/>
    <property type="gene ID" value="PHUM174820"/>
</dbReference>
<comment type="subcellular location">
    <subcellularLocation>
        <location evidence="1 9">Nucleus</location>
    </subcellularLocation>
</comment>
<feature type="compositionally biased region" description="Pro residues" evidence="10">
    <location>
        <begin position="516"/>
        <end position="543"/>
    </location>
</feature>
<feature type="region of interest" description="Disordered" evidence="10">
    <location>
        <begin position="703"/>
        <end position="737"/>
    </location>
</feature>
<evidence type="ECO:0000259" key="11">
    <source>
        <dbReference type="Pfam" id="PF06333"/>
    </source>
</evidence>
<protein>
    <recommendedName>
        <fullName evidence="3 9">Mediator of RNA polymerase II transcription subunit 13</fullName>
    </recommendedName>
</protein>
<keyword evidence="15" id="KW-1185">Reference proteome</keyword>
<feature type="compositionally biased region" description="Low complexity" evidence="10">
    <location>
        <begin position="945"/>
        <end position="975"/>
    </location>
</feature>
<proteinExistence type="inferred from homology"/>
<dbReference type="GeneID" id="8236769"/>
<evidence type="ECO:0000256" key="4">
    <source>
        <dbReference type="ARBA" id="ARBA00022491"/>
    </source>
</evidence>
<feature type="compositionally biased region" description="Low complexity" evidence="10">
    <location>
        <begin position="311"/>
        <end position="327"/>
    </location>
</feature>
<dbReference type="EMBL" id="DS235132">
    <property type="protein sequence ID" value="EEB12376.1"/>
    <property type="molecule type" value="Genomic_DNA"/>
</dbReference>
<evidence type="ECO:0000256" key="10">
    <source>
        <dbReference type="SAM" id="MobiDB-lite"/>
    </source>
</evidence>
<evidence type="ECO:0000256" key="5">
    <source>
        <dbReference type="ARBA" id="ARBA00023015"/>
    </source>
</evidence>
<comment type="function">
    <text evidence="9">Component of the Mediator complex, a coactivator involved in regulated transcription of nearly all RNA polymerase II-dependent genes. Mediator functions as a bridge to convey information from gene-specific regulatory proteins to the basal RNA polymerase II transcription machinery. Mediator is recruited to promoters by direct interactions with regulatory proteins and serves as a scaffold for the assembly of a functional preinitiation complex with RNA polymerase II and the general transcription factors.</text>
</comment>
<evidence type="ECO:0000256" key="3">
    <source>
        <dbReference type="ARBA" id="ARBA00019618"/>
    </source>
</evidence>
<dbReference type="OrthoDB" id="103819at2759"/>
<accession>E0VG70</accession>
<reference evidence="13" key="2">
    <citation type="submission" date="2007-04" db="EMBL/GenBank/DDBJ databases">
        <title>The genome of the human body louse.</title>
        <authorList>
            <consortium name="The Human Body Louse Genome Consortium"/>
            <person name="Kirkness E."/>
            <person name="Walenz B."/>
            <person name="Hass B."/>
            <person name="Bruggner R."/>
            <person name="Strausberg R."/>
        </authorList>
    </citation>
    <scope>NUCLEOTIDE SEQUENCE</scope>
    <source>
        <strain evidence="13">USDA</strain>
    </source>
</reference>
<dbReference type="RefSeq" id="XP_002425114.1">
    <property type="nucleotide sequence ID" value="XM_002425069.1"/>
</dbReference>
<reference evidence="14" key="3">
    <citation type="submission" date="2020-05" db="UniProtKB">
        <authorList>
            <consortium name="EnsemblMetazoa"/>
        </authorList>
    </citation>
    <scope>IDENTIFICATION</scope>
    <source>
        <strain evidence="14">USDA</strain>
    </source>
</reference>
<keyword evidence="4 9" id="KW-0678">Repressor</keyword>
<dbReference type="PANTHER" id="PTHR48249:SF3">
    <property type="entry name" value="MEDIATOR OF RNA POLYMERASE II TRANSCRIPTION SUBUNIT 13"/>
    <property type="match status" value="1"/>
</dbReference>
<keyword evidence="5 9" id="KW-0805">Transcription regulation</keyword>
<feature type="domain" description="MID" evidence="12">
    <location>
        <begin position="1388"/>
        <end position="1643"/>
    </location>
</feature>
<dbReference type="VEuPathDB" id="VectorBase:PHUM174820"/>
<feature type="compositionally biased region" description="Polar residues" evidence="10">
    <location>
        <begin position="481"/>
        <end position="499"/>
    </location>
</feature>
<evidence type="ECO:0000259" key="12">
    <source>
        <dbReference type="Pfam" id="PF18296"/>
    </source>
</evidence>
<evidence type="ECO:0000256" key="8">
    <source>
        <dbReference type="ARBA" id="ARBA00023242"/>
    </source>
</evidence>
<dbReference type="Proteomes" id="UP000009046">
    <property type="component" value="Unassembled WGS sequence"/>
</dbReference>
<dbReference type="InterPro" id="IPR009401">
    <property type="entry name" value="Med13_C"/>
</dbReference>
<dbReference type="Pfam" id="PF18296">
    <property type="entry name" value="MID_MedPIWI"/>
    <property type="match status" value="1"/>
</dbReference>
<dbReference type="InterPro" id="IPR051139">
    <property type="entry name" value="Mediator_complx_sub13"/>
</dbReference>
<dbReference type="CTD" id="8236769"/>
<dbReference type="PANTHER" id="PTHR48249">
    <property type="entry name" value="MEDIATOR OF RNA POLYMERASE II TRANSCRIPTION SUBUNIT 13"/>
    <property type="match status" value="1"/>
</dbReference>
<name>E0VG70_PEDHC</name>
<evidence type="ECO:0000256" key="1">
    <source>
        <dbReference type="ARBA" id="ARBA00004123"/>
    </source>
</evidence>